<evidence type="ECO:0000313" key="2">
    <source>
        <dbReference type="EMBL" id="KKM24488.1"/>
    </source>
</evidence>
<comment type="caution">
    <text evidence="2">The sequence shown here is derived from an EMBL/GenBank/DDBJ whole genome shotgun (WGS) entry which is preliminary data.</text>
</comment>
<organism evidence="2">
    <name type="scientific">marine sediment metagenome</name>
    <dbReference type="NCBI Taxonomy" id="412755"/>
    <lineage>
        <taxon>unclassified sequences</taxon>
        <taxon>metagenomes</taxon>
        <taxon>ecological metagenomes</taxon>
    </lineage>
</organism>
<name>A0A0F9KQW0_9ZZZZ</name>
<dbReference type="EMBL" id="LAZR01012913">
    <property type="protein sequence ID" value="KKM24488.1"/>
    <property type="molecule type" value="Genomic_DNA"/>
</dbReference>
<keyword evidence="1" id="KW-0472">Membrane</keyword>
<accession>A0A0F9KQW0</accession>
<dbReference type="AlphaFoldDB" id="A0A0F9KQW0"/>
<keyword evidence="1" id="KW-1133">Transmembrane helix</keyword>
<keyword evidence="1" id="KW-0812">Transmembrane</keyword>
<proteinExistence type="predicted"/>
<feature type="transmembrane region" description="Helical" evidence="1">
    <location>
        <begin position="50"/>
        <end position="73"/>
    </location>
</feature>
<reference evidence="2" key="1">
    <citation type="journal article" date="2015" name="Nature">
        <title>Complex archaea that bridge the gap between prokaryotes and eukaryotes.</title>
        <authorList>
            <person name="Spang A."/>
            <person name="Saw J.H."/>
            <person name="Jorgensen S.L."/>
            <person name="Zaremba-Niedzwiedzka K."/>
            <person name="Martijn J."/>
            <person name="Lind A.E."/>
            <person name="van Eijk R."/>
            <person name="Schleper C."/>
            <person name="Guy L."/>
            <person name="Ettema T.J."/>
        </authorList>
    </citation>
    <scope>NUCLEOTIDE SEQUENCE</scope>
</reference>
<sequence length="87" mass="9589">MITTSILFILFAALSVLFLPIKLLPNASLPEGLSDAINTAGQYLAGINTILPLTTLFTIFGFFLVIELSIFVYKLIMWAIKKIPTIN</sequence>
<gene>
    <name evidence="2" type="ORF">LCGC14_1604600</name>
</gene>
<protein>
    <submittedName>
        <fullName evidence="2">Uncharacterized protein</fullName>
    </submittedName>
</protein>
<evidence type="ECO:0000256" key="1">
    <source>
        <dbReference type="SAM" id="Phobius"/>
    </source>
</evidence>